<dbReference type="InterPro" id="IPR003877">
    <property type="entry name" value="SPRY_dom"/>
</dbReference>
<dbReference type="EMBL" id="LSSL01000087">
    <property type="protein sequence ID" value="OLY85515.1"/>
    <property type="molecule type" value="Genomic_DNA"/>
</dbReference>
<proteinExistence type="predicted"/>
<accession>A0A1R0H8M5</accession>
<dbReference type="OrthoDB" id="25503at2759"/>
<feature type="compositionally biased region" description="Polar residues" evidence="1">
    <location>
        <begin position="111"/>
        <end position="133"/>
    </location>
</feature>
<dbReference type="SUPFAM" id="SSF49899">
    <property type="entry name" value="Concanavalin A-like lectins/glucanases"/>
    <property type="match status" value="1"/>
</dbReference>
<dbReference type="InterPro" id="IPR035782">
    <property type="entry name" value="SPRY_RanBP9/10"/>
</dbReference>
<gene>
    <name evidence="4" type="ORF">AYI68_g290</name>
</gene>
<dbReference type="PROSITE" id="PS50188">
    <property type="entry name" value="B302_SPRY"/>
    <property type="match status" value="1"/>
</dbReference>
<feature type="domain" description="CTLH" evidence="3">
    <location>
        <begin position="768"/>
        <end position="825"/>
    </location>
</feature>
<dbReference type="CDD" id="cd12909">
    <property type="entry name" value="SPRY_RanBP9_10"/>
    <property type="match status" value="1"/>
</dbReference>
<feature type="region of interest" description="Disordered" evidence="1">
    <location>
        <begin position="1"/>
        <end position="56"/>
    </location>
</feature>
<dbReference type="PROSITE" id="PS50897">
    <property type="entry name" value="CTLH"/>
    <property type="match status" value="1"/>
</dbReference>
<feature type="compositionally biased region" description="Polar residues" evidence="1">
    <location>
        <begin position="11"/>
        <end position="26"/>
    </location>
</feature>
<evidence type="ECO:0000313" key="4">
    <source>
        <dbReference type="EMBL" id="OLY85515.1"/>
    </source>
</evidence>
<dbReference type="PANTHER" id="PTHR12864">
    <property type="entry name" value="RAN BINDING PROTEIN 9-RELATED"/>
    <property type="match status" value="1"/>
</dbReference>
<keyword evidence="5" id="KW-1185">Reference proteome</keyword>
<reference evidence="4 5" key="1">
    <citation type="journal article" date="2016" name="Mol. Biol. Evol.">
        <title>Genome-Wide Survey of Gut Fungi (Harpellales) Reveals the First Horizontally Transferred Ubiquitin Gene from a Mosquito Host.</title>
        <authorList>
            <person name="Wang Y."/>
            <person name="White M.M."/>
            <person name="Kvist S."/>
            <person name="Moncalvo J.M."/>
        </authorList>
    </citation>
    <scope>NUCLEOTIDE SEQUENCE [LARGE SCALE GENOMIC DNA]</scope>
    <source>
        <strain evidence="4 5">ALG-7-W6</strain>
    </source>
</reference>
<dbReference type="InterPro" id="IPR050618">
    <property type="entry name" value="Ubq-SigPath_Reg"/>
</dbReference>
<comment type="caution">
    <text evidence="4">The sequence shown here is derived from an EMBL/GenBank/DDBJ whole genome shotgun (WGS) entry which is preliminary data.</text>
</comment>
<dbReference type="AlphaFoldDB" id="A0A1R0H8M5"/>
<dbReference type="Gene3D" id="2.60.120.920">
    <property type="match status" value="1"/>
</dbReference>
<dbReference type="Proteomes" id="UP000187455">
    <property type="component" value="Unassembled WGS sequence"/>
</dbReference>
<dbReference type="PROSITE" id="PS50896">
    <property type="entry name" value="LISH"/>
    <property type="match status" value="1"/>
</dbReference>
<organism evidence="4 5">
    <name type="scientific">Smittium mucronatum</name>
    <dbReference type="NCBI Taxonomy" id="133383"/>
    <lineage>
        <taxon>Eukaryota</taxon>
        <taxon>Fungi</taxon>
        <taxon>Fungi incertae sedis</taxon>
        <taxon>Zoopagomycota</taxon>
        <taxon>Kickxellomycotina</taxon>
        <taxon>Harpellomycetes</taxon>
        <taxon>Harpellales</taxon>
        <taxon>Legeriomycetaceae</taxon>
        <taxon>Smittium</taxon>
    </lineage>
</organism>
<dbReference type="Pfam" id="PF08513">
    <property type="entry name" value="LisH"/>
    <property type="match status" value="1"/>
</dbReference>
<feature type="compositionally biased region" description="Acidic residues" evidence="1">
    <location>
        <begin position="183"/>
        <end position="202"/>
    </location>
</feature>
<evidence type="ECO:0000259" key="2">
    <source>
        <dbReference type="PROSITE" id="PS50188"/>
    </source>
</evidence>
<evidence type="ECO:0000256" key="1">
    <source>
        <dbReference type="SAM" id="MobiDB-lite"/>
    </source>
</evidence>
<feature type="region of interest" description="Disordered" evidence="1">
    <location>
        <begin position="85"/>
        <end position="133"/>
    </location>
</feature>
<evidence type="ECO:0000259" key="3">
    <source>
        <dbReference type="PROSITE" id="PS50897"/>
    </source>
</evidence>
<dbReference type="InterPro" id="IPR001870">
    <property type="entry name" value="B30.2/SPRY"/>
</dbReference>
<dbReference type="Pfam" id="PF00622">
    <property type="entry name" value="SPRY"/>
    <property type="match status" value="1"/>
</dbReference>
<name>A0A1R0H8M5_9FUNG</name>
<sequence>MNNIESEEDSPNNNPQALDENSSSTSRRPRVSLNLLNNRGPETNRRRSNNSSSSSFPLFLENSENFQHGLLRNTFDFFSRENRNLNASTSMDPPIVSINRLPRRTSGGAASPSTSIPNPSRATQLSPPSVTNSSFRRFNRFLTQNSAAGRIHLGALLSALGAPNRDPSLDETTQSISFFDHSESDDSNFDDSQDENELNDDDQEEISDFDADSSMSETSDLSESFPNFCDSHFPLEDDDAIDLQKPETIDLSQKLFLPTYLVNSYFGMTRIKYLNTIKSFFTSLKTDAEDLHFEPDQNELSEDSFDQDSLPLLNQIDSEHSTSHASSRESIHLSSPPTAEEFLQFISKPRIVSSSEYDVFLELHYEFKCSLRFPTHWSKKDFNKNVKPDSDLLHLSYVGKGRDDTHAGMIRTDYCIPPNCGIFYYEIEIQNKGKNGYIGVGFTGLKVSLNRLPGWDLDSWGYHGDDGNSFISNSSGKPYGPKFTAGDIIGCGVNFVTQEIFFVKNGVFLGVAVKDLKFSNLLYPTAGLRTVGEKVLANFGQSPFVYDIESYVYEQERRLWRTILNSEISSLLGLPSSAQSLPVTHKTSDSDLPGTCQTNPLTPQKIVSNTLVNGVGIDLQPSQKSIRNLLKSNLGSSHSSNIHYTKPSCTNGIYDLGDEPLLFEFITNPTLNSPESKTRASSLPNIPSTKDALNELILSYMIHNGYNKSADAFSKNTYGICSISLKKEKSKSTNSELSSPRSANSLLGQLIETNSERIQDLLNSRINRVKTRKQICEYVRQGKIHMALREIRNHYPHLVYFDPTVIFELRRSYFVELARVANSESSSVFHLYPNDSSPSDYNSFTSNTFLAQDINITPSNGPIDKSTNCFTNSIRMNQLESNQNGIAEGIEDSIINDKLDDKMDIDDIDFNQKLSSMHHEENFNTIHKPCNDIEPRIPTTESHVCLVPGKRTHSTSEAMDVEENVFKDQTDISQGFADINDHTKLHNSDKENWENMMEYMDPSTMTPRECAKAMVSFGRSLSGHYSSSMINDVENKLQSIFLIIAYPDPITNVATAHLFENSSLFRTAELVNTRILDSEGKSNVSPLEQVYSQAQQCVDTINTTLKMTVGSLVNMNKKYKYSF</sequence>
<dbReference type="InterPro" id="IPR043136">
    <property type="entry name" value="B30.2/SPRY_sf"/>
</dbReference>
<feature type="region of interest" description="Disordered" evidence="1">
    <location>
        <begin position="180"/>
        <end position="202"/>
    </location>
</feature>
<feature type="domain" description="B30.2/SPRY" evidence="2">
    <location>
        <begin position="355"/>
        <end position="544"/>
    </location>
</feature>
<dbReference type="InterPro" id="IPR006595">
    <property type="entry name" value="CTLH_C"/>
</dbReference>
<feature type="compositionally biased region" description="Acidic residues" evidence="1">
    <location>
        <begin position="1"/>
        <end position="10"/>
    </location>
</feature>
<dbReference type="SMART" id="SM00668">
    <property type="entry name" value="CTLH"/>
    <property type="match status" value="1"/>
</dbReference>
<dbReference type="InterPro" id="IPR013320">
    <property type="entry name" value="ConA-like_dom_sf"/>
</dbReference>
<dbReference type="STRING" id="133383.A0A1R0H8M5"/>
<protein>
    <submittedName>
        <fullName evidence="4">Ran-binding protein 10</fullName>
    </submittedName>
</protein>
<dbReference type="InterPro" id="IPR006594">
    <property type="entry name" value="LisH"/>
</dbReference>
<dbReference type="SMART" id="SM00449">
    <property type="entry name" value="SPRY"/>
    <property type="match status" value="1"/>
</dbReference>
<evidence type="ECO:0000313" key="5">
    <source>
        <dbReference type="Proteomes" id="UP000187455"/>
    </source>
</evidence>